<organism evidence="2 3">
    <name type="scientific">Pleuronectes platessa</name>
    <name type="common">European plaice</name>
    <dbReference type="NCBI Taxonomy" id="8262"/>
    <lineage>
        <taxon>Eukaryota</taxon>
        <taxon>Metazoa</taxon>
        <taxon>Chordata</taxon>
        <taxon>Craniata</taxon>
        <taxon>Vertebrata</taxon>
        <taxon>Euteleostomi</taxon>
        <taxon>Actinopterygii</taxon>
        <taxon>Neopterygii</taxon>
        <taxon>Teleostei</taxon>
        <taxon>Neoteleostei</taxon>
        <taxon>Acanthomorphata</taxon>
        <taxon>Carangaria</taxon>
        <taxon>Pleuronectiformes</taxon>
        <taxon>Pleuronectoidei</taxon>
        <taxon>Pleuronectidae</taxon>
        <taxon>Pleuronectes</taxon>
    </lineage>
</organism>
<evidence type="ECO:0000313" key="2">
    <source>
        <dbReference type="EMBL" id="CAB1422989.1"/>
    </source>
</evidence>
<name>A0A9N7YG41_PLEPL</name>
<keyword evidence="3" id="KW-1185">Reference proteome</keyword>
<evidence type="ECO:0000313" key="3">
    <source>
        <dbReference type="Proteomes" id="UP001153269"/>
    </source>
</evidence>
<accession>A0A9N7YG41</accession>
<dbReference type="AlphaFoldDB" id="A0A9N7YG41"/>
<dbReference type="EMBL" id="CADEAL010000627">
    <property type="protein sequence ID" value="CAB1422989.1"/>
    <property type="molecule type" value="Genomic_DNA"/>
</dbReference>
<keyword evidence="1" id="KW-1133">Transmembrane helix</keyword>
<evidence type="ECO:0000256" key="1">
    <source>
        <dbReference type="SAM" id="Phobius"/>
    </source>
</evidence>
<reference evidence="2" key="1">
    <citation type="submission" date="2020-03" db="EMBL/GenBank/DDBJ databases">
        <authorList>
            <person name="Weist P."/>
        </authorList>
    </citation>
    <scope>NUCLEOTIDE SEQUENCE</scope>
</reference>
<gene>
    <name evidence="2" type="ORF">PLEPLA_LOCUS10907</name>
</gene>
<sequence length="105" mass="11465">MRCPLPRSSSSGRCCLRAGPVCSVLPAGLSHEESWNGSEETGMTTSLLLLFLLFLLLLFLSQVQPLIFTLITNTPLIAGPFRPLSAAVFEETYTAHDNHCREGNT</sequence>
<dbReference type="Proteomes" id="UP001153269">
    <property type="component" value="Unassembled WGS sequence"/>
</dbReference>
<protein>
    <submittedName>
        <fullName evidence="2">Uncharacterized protein</fullName>
    </submittedName>
</protein>
<keyword evidence="1" id="KW-0472">Membrane</keyword>
<feature type="transmembrane region" description="Helical" evidence="1">
    <location>
        <begin position="42"/>
        <end position="60"/>
    </location>
</feature>
<keyword evidence="1" id="KW-0812">Transmembrane</keyword>
<proteinExistence type="predicted"/>
<comment type="caution">
    <text evidence="2">The sequence shown here is derived from an EMBL/GenBank/DDBJ whole genome shotgun (WGS) entry which is preliminary data.</text>
</comment>